<proteinExistence type="predicted"/>
<protein>
    <recommendedName>
        <fullName evidence="3">DUF3598 domain-containing protein</fullName>
    </recommendedName>
</protein>
<sequence length="161" mass="18594">MPENRGTATHTFLLDAGRWTFKGTWMERNQDPVAIHGRTLVAWNCDSWFTMATKLLFPEESAIARQGTPEIIMQYRGRLGSNDQRYTYVLKHSQLGQVEGEGWIGPESIVQRFWVLGDRERRSGFETIHRIADNIYRLSSGMMSDHYLLNTMEATLERQPG</sequence>
<gene>
    <name evidence="1" type="ordered locus">AM1_2839</name>
</gene>
<dbReference type="OrthoDB" id="2087343at2"/>
<evidence type="ECO:0000313" key="2">
    <source>
        <dbReference type="Proteomes" id="UP000000268"/>
    </source>
</evidence>
<name>B0CAA4_ACAM1</name>
<dbReference type="AlphaFoldDB" id="B0CAA4"/>
<keyword evidence="2" id="KW-1185">Reference proteome</keyword>
<accession>B0CAA4</accession>
<evidence type="ECO:0000313" key="1">
    <source>
        <dbReference type="EMBL" id="ABW27839.1"/>
    </source>
</evidence>
<dbReference type="Proteomes" id="UP000000268">
    <property type="component" value="Chromosome"/>
</dbReference>
<dbReference type="HOGENOM" id="CLU_1776527_0_0_3"/>
<dbReference type="STRING" id="329726.AM1_2839"/>
<dbReference type="EMBL" id="CP000828">
    <property type="protein sequence ID" value="ABW27839.1"/>
    <property type="molecule type" value="Genomic_DNA"/>
</dbReference>
<reference evidence="1 2" key="1">
    <citation type="journal article" date="2008" name="Proc. Natl. Acad. Sci. U.S.A.">
        <title>Niche adaptation and genome expansion in the chlorophyll d-producing cyanobacterium Acaryochloris marina.</title>
        <authorList>
            <person name="Swingley W.D."/>
            <person name="Chen M."/>
            <person name="Cheung P.C."/>
            <person name="Conrad A.L."/>
            <person name="Dejesa L.C."/>
            <person name="Hao J."/>
            <person name="Honchak B.M."/>
            <person name="Karbach L.E."/>
            <person name="Kurdoglu A."/>
            <person name="Lahiri S."/>
            <person name="Mastrian S.D."/>
            <person name="Miyashita H."/>
            <person name="Page L."/>
            <person name="Ramakrishna P."/>
            <person name="Satoh S."/>
            <person name="Sattley W.M."/>
            <person name="Shimada Y."/>
            <person name="Taylor H.L."/>
            <person name="Tomo T."/>
            <person name="Tsuchiya T."/>
            <person name="Wang Z.T."/>
            <person name="Raymond J."/>
            <person name="Mimuro M."/>
            <person name="Blankenship R.E."/>
            <person name="Touchman J.W."/>
        </authorList>
    </citation>
    <scope>NUCLEOTIDE SEQUENCE [LARGE SCALE GENOMIC DNA]</scope>
    <source>
        <strain evidence="2">MBIC 11017</strain>
    </source>
</reference>
<evidence type="ECO:0008006" key="3">
    <source>
        <dbReference type="Google" id="ProtNLM"/>
    </source>
</evidence>
<dbReference type="RefSeq" id="WP_012163283.1">
    <property type="nucleotide sequence ID" value="NC_009925.1"/>
</dbReference>
<dbReference type="eggNOG" id="ENOG502ZU7W">
    <property type="taxonomic scope" value="Bacteria"/>
</dbReference>
<organism evidence="1 2">
    <name type="scientific">Acaryochloris marina (strain MBIC 11017)</name>
    <dbReference type="NCBI Taxonomy" id="329726"/>
    <lineage>
        <taxon>Bacteria</taxon>
        <taxon>Bacillati</taxon>
        <taxon>Cyanobacteriota</taxon>
        <taxon>Cyanophyceae</taxon>
        <taxon>Acaryochloridales</taxon>
        <taxon>Acaryochloridaceae</taxon>
        <taxon>Acaryochloris</taxon>
    </lineage>
</organism>
<dbReference type="KEGG" id="amr:AM1_2839"/>